<accession>A0A3D4V9K0</accession>
<evidence type="ECO:0000313" key="4">
    <source>
        <dbReference type="Proteomes" id="UP000264071"/>
    </source>
</evidence>
<reference evidence="3 4" key="1">
    <citation type="journal article" date="2018" name="Nat. Biotechnol.">
        <title>A standardized bacterial taxonomy based on genome phylogeny substantially revises the tree of life.</title>
        <authorList>
            <person name="Parks D.H."/>
            <person name="Chuvochina M."/>
            <person name="Waite D.W."/>
            <person name="Rinke C."/>
            <person name="Skarshewski A."/>
            <person name="Chaumeil P.A."/>
            <person name="Hugenholtz P."/>
        </authorList>
    </citation>
    <scope>NUCLEOTIDE SEQUENCE [LARGE SCALE GENOMIC DNA]</scope>
    <source>
        <strain evidence="3">UBA8844</strain>
    </source>
</reference>
<sequence>MMHSSDEKSRRQRPIPHPVVMTATPSSRLAPTSWCTALRWPWLLLLLVTTACADQSQVSASARRTIADSLSGLITRAYDFSAPGAADRLLALYPDSGRVISGVAGHVTTTRDTLAGEIRGFWERVGQNMRAPQFVLGSTYVDVITRDAVVMTLTYSIPHTTPRNTPHTVSGAWTMLWRNQNGRWMIVQEHLSDTPESTAPGPSPAASRPADTAAAMVHRH</sequence>
<name>A0A3D4V9K0_9BACT</name>
<dbReference type="Proteomes" id="UP000264071">
    <property type="component" value="Unassembled WGS sequence"/>
</dbReference>
<evidence type="ECO:0000256" key="1">
    <source>
        <dbReference type="SAM" id="MobiDB-lite"/>
    </source>
</evidence>
<comment type="caution">
    <text evidence="3">The sequence shown here is derived from an EMBL/GenBank/DDBJ whole genome shotgun (WGS) entry which is preliminary data.</text>
</comment>
<dbReference type="Pfam" id="PF13474">
    <property type="entry name" value="SnoaL_3"/>
    <property type="match status" value="1"/>
</dbReference>
<dbReference type="EMBL" id="DPIY01000010">
    <property type="protein sequence ID" value="HCT57796.1"/>
    <property type="molecule type" value="Genomic_DNA"/>
</dbReference>
<evidence type="ECO:0000259" key="2">
    <source>
        <dbReference type="Pfam" id="PF13474"/>
    </source>
</evidence>
<evidence type="ECO:0000313" key="3">
    <source>
        <dbReference type="EMBL" id="HCT57796.1"/>
    </source>
</evidence>
<dbReference type="InterPro" id="IPR032710">
    <property type="entry name" value="NTF2-like_dom_sf"/>
</dbReference>
<proteinExistence type="predicted"/>
<organism evidence="3 4">
    <name type="scientific">Gemmatimonas aurantiaca</name>
    <dbReference type="NCBI Taxonomy" id="173480"/>
    <lineage>
        <taxon>Bacteria</taxon>
        <taxon>Pseudomonadati</taxon>
        <taxon>Gemmatimonadota</taxon>
        <taxon>Gemmatimonadia</taxon>
        <taxon>Gemmatimonadales</taxon>
        <taxon>Gemmatimonadaceae</taxon>
        <taxon>Gemmatimonas</taxon>
    </lineage>
</organism>
<feature type="compositionally biased region" description="Low complexity" evidence="1">
    <location>
        <begin position="195"/>
        <end position="220"/>
    </location>
</feature>
<protein>
    <submittedName>
        <fullName evidence="3">DUF4440 domain-containing protein</fullName>
    </submittedName>
</protein>
<dbReference type="Gene3D" id="3.10.450.50">
    <property type="match status" value="1"/>
</dbReference>
<feature type="region of interest" description="Disordered" evidence="1">
    <location>
        <begin position="1"/>
        <end position="22"/>
    </location>
</feature>
<feature type="domain" description="SnoaL-like" evidence="2">
    <location>
        <begin position="73"/>
        <end position="192"/>
    </location>
</feature>
<feature type="region of interest" description="Disordered" evidence="1">
    <location>
        <begin position="193"/>
        <end position="220"/>
    </location>
</feature>
<dbReference type="SUPFAM" id="SSF54427">
    <property type="entry name" value="NTF2-like"/>
    <property type="match status" value="1"/>
</dbReference>
<gene>
    <name evidence="3" type="ORF">DGD08_11400</name>
</gene>
<dbReference type="AlphaFoldDB" id="A0A3D4V9K0"/>
<dbReference type="InterPro" id="IPR037401">
    <property type="entry name" value="SnoaL-like"/>
</dbReference>